<name>A0ABW2DNU2_9BACT</name>
<dbReference type="InterPro" id="IPR000014">
    <property type="entry name" value="PAS"/>
</dbReference>
<evidence type="ECO:0000259" key="4">
    <source>
        <dbReference type="PROSITE" id="PS50109"/>
    </source>
</evidence>
<feature type="domain" description="PAC" evidence="6">
    <location>
        <begin position="81"/>
        <end position="132"/>
    </location>
</feature>
<evidence type="ECO:0000313" key="7">
    <source>
        <dbReference type="EMBL" id="MFC6999501.1"/>
    </source>
</evidence>
<dbReference type="InterPro" id="IPR003594">
    <property type="entry name" value="HATPase_dom"/>
</dbReference>
<dbReference type="Proteomes" id="UP001596405">
    <property type="component" value="Unassembled WGS sequence"/>
</dbReference>
<dbReference type="PROSITE" id="PS50112">
    <property type="entry name" value="PAS"/>
    <property type="match status" value="1"/>
</dbReference>
<dbReference type="CDD" id="cd00130">
    <property type="entry name" value="PAS"/>
    <property type="match status" value="1"/>
</dbReference>
<feature type="domain" description="PAS" evidence="5">
    <location>
        <begin position="7"/>
        <end position="78"/>
    </location>
</feature>
<dbReference type="PROSITE" id="PS50109">
    <property type="entry name" value="HIS_KIN"/>
    <property type="match status" value="1"/>
</dbReference>
<keyword evidence="7" id="KW-0067">ATP-binding</keyword>
<evidence type="ECO:0000256" key="1">
    <source>
        <dbReference type="ARBA" id="ARBA00000085"/>
    </source>
</evidence>
<dbReference type="EMBL" id="JBHSYQ010000015">
    <property type="protein sequence ID" value="MFC6999501.1"/>
    <property type="molecule type" value="Genomic_DNA"/>
</dbReference>
<dbReference type="PANTHER" id="PTHR43547">
    <property type="entry name" value="TWO-COMPONENT HISTIDINE KINASE"/>
    <property type="match status" value="1"/>
</dbReference>
<evidence type="ECO:0000259" key="5">
    <source>
        <dbReference type="PROSITE" id="PS50112"/>
    </source>
</evidence>
<keyword evidence="8" id="KW-1185">Reference proteome</keyword>
<dbReference type="SUPFAM" id="SSF55874">
    <property type="entry name" value="ATPase domain of HSP90 chaperone/DNA topoisomerase II/histidine kinase"/>
    <property type="match status" value="1"/>
</dbReference>
<proteinExistence type="predicted"/>
<dbReference type="SMART" id="SM00387">
    <property type="entry name" value="HATPase_c"/>
    <property type="match status" value="1"/>
</dbReference>
<dbReference type="PRINTS" id="PR00344">
    <property type="entry name" value="BCTRLSENSOR"/>
</dbReference>
<keyword evidence="7" id="KW-0547">Nucleotide-binding</keyword>
<evidence type="ECO:0000256" key="3">
    <source>
        <dbReference type="ARBA" id="ARBA00022553"/>
    </source>
</evidence>
<dbReference type="InterPro" id="IPR036097">
    <property type="entry name" value="HisK_dim/P_sf"/>
</dbReference>
<dbReference type="RefSeq" id="WP_066625889.1">
    <property type="nucleotide sequence ID" value="NZ_JBHSYQ010000015.1"/>
</dbReference>
<dbReference type="EC" id="2.7.13.3" evidence="2"/>
<dbReference type="InterPro" id="IPR000700">
    <property type="entry name" value="PAS-assoc_C"/>
</dbReference>
<dbReference type="InterPro" id="IPR036890">
    <property type="entry name" value="HATPase_C_sf"/>
</dbReference>
<dbReference type="SUPFAM" id="SSF47384">
    <property type="entry name" value="Homodimeric domain of signal transducing histidine kinase"/>
    <property type="match status" value="1"/>
</dbReference>
<feature type="domain" description="Histidine kinase" evidence="4">
    <location>
        <begin position="143"/>
        <end position="363"/>
    </location>
</feature>
<gene>
    <name evidence="7" type="ORF">ACFQHR_17835</name>
</gene>
<dbReference type="Gene3D" id="3.30.565.10">
    <property type="entry name" value="Histidine kinase-like ATPase, C-terminal domain"/>
    <property type="match status" value="1"/>
</dbReference>
<dbReference type="PROSITE" id="PS50113">
    <property type="entry name" value="PAC"/>
    <property type="match status" value="1"/>
</dbReference>
<dbReference type="InterPro" id="IPR004358">
    <property type="entry name" value="Sig_transdc_His_kin-like_C"/>
</dbReference>
<sequence length="368" mass="42085">MSTNSYSLQFYKTLLEKTGQPFFVFSITNQKLIYQSPAFGETFQLTGADTGTNDLLALVHPDDQSYVQKSFQKMQLTGKVLPLEFRISLAGQTERWVLFHVSLQSGEDGEQLVFGHVEDITAQRHYQDHLKKFSNKKDTVLNILAHDLAGPLNMIYNLTAVLNEQLEDSINEEALHLIQLIEKTSRKGATLIQEFMRQEFLESSETEVVTRRVELVSKMRELIVEYQSNIGKLASKKIEFFPSREELYVEIDDLKFMQVITNLMSNALKFTPEGGIITIRLEEEEEALLISIADTGVGIPEKYHTMLFDKFTEARRPGLKGEQSVGLGMSIVKTIVDWHNGEIWFDSQENVGTTFYIRLPKESLKRVE</sequence>
<comment type="caution">
    <text evidence="7">The sequence shown here is derived from an EMBL/GenBank/DDBJ whole genome shotgun (WGS) entry which is preliminary data.</text>
</comment>
<evidence type="ECO:0000259" key="6">
    <source>
        <dbReference type="PROSITE" id="PS50113"/>
    </source>
</evidence>
<dbReference type="GO" id="GO:0005524">
    <property type="term" value="F:ATP binding"/>
    <property type="evidence" value="ECO:0007669"/>
    <property type="project" value="UniProtKB-KW"/>
</dbReference>
<dbReference type="Gene3D" id="3.30.450.20">
    <property type="entry name" value="PAS domain"/>
    <property type="match status" value="1"/>
</dbReference>
<dbReference type="InterPro" id="IPR035965">
    <property type="entry name" value="PAS-like_dom_sf"/>
</dbReference>
<dbReference type="Gene3D" id="1.10.287.130">
    <property type="match status" value="1"/>
</dbReference>
<dbReference type="Pfam" id="PF08447">
    <property type="entry name" value="PAS_3"/>
    <property type="match status" value="1"/>
</dbReference>
<reference evidence="8" key="1">
    <citation type="journal article" date="2019" name="Int. J. Syst. Evol. Microbiol.">
        <title>The Global Catalogue of Microorganisms (GCM) 10K type strain sequencing project: providing services to taxonomists for standard genome sequencing and annotation.</title>
        <authorList>
            <consortium name="The Broad Institute Genomics Platform"/>
            <consortium name="The Broad Institute Genome Sequencing Center for Infectious Disease"/>
            <person name="Wu L."/>
            <person name="Ma J."/>
        </authorList>
    </citation>
    <scope>NUCLEOTIDE SEQUENCE [LARGE SCALE GENOMIC DNA]</scope>
    <source>
        <strain evidence="8">CGMCC 4.7393</strain>
    </source>
</reference>
<accession>A0ABW2DNU2</accession>
<evidence type="ECO:0000313" key="8">
    <source>
        <dbReference type="Proteomes" id="UP001596405"/>
    </source>
</evidence>
<keyword evidence="3" id="KW-0597">Phosphoprotein</keyword>
<dbReference type="Pfam" id="PF02518">
    <property type="entry name" value="HATPase_c"/>
    <property type="match status" value="1"/>
</dbReference>
<dbReference type="PANTHER" id="PTHR43547:SF2">
    <property type="entry name" value="HYBRID SIGNAL TRANSDUCTION HISTIDINE KINASE C"/>
    <property type="match status" value="1"/>
</dbReference>
<dbReference type="InterPro" id="IPR005467">
    <property type="entry name" value="His_kinase_dom"/>
</dbReference>
<dbReference type="InterPro" id="IPR013655">
    <property type="entry name" value="PAS_fold_3"/>
</dbReference>
<protein>
    <recommendedName>
        <fullName evidence="2">histidine kinase</fullName>
        <ecNumber evidence="2">2.7.13.3</ecNumber>
    </recommendedName>
</protein>
<organism evidence="7 8">
    <name type="scientific">Rufibacter roseus</name>
    <dbReference type="NCBI Taxonomy" id="1567108"/>
    <lineage>
        <taxon>Bacteria</taxon>
        <taxon>Pseudomonadati</taxon>
        <taxon>Bacteroidota</taxon>
        <taxon>Cytophagia</taxon>
        <taxon>Cytophagales</taxon>
        <taxon>Hymenobacteraceae</taxon>
        <taxon>Rufibacter</taxon>
    </lineage>
</organism>
<evidence type="ECO:0000256" key="2">
    <source>
        <dbReference type="ARBA" id="ARBA00012438"/>
    </source>
</evidence>
<dbReference type="SUPFAM" id="SSF55785">
    <property type="entry name" value="PYP-like sensor domain (PAS domain)"/>
    <property type="match status" value="1"/>
</dbReference>
<dbReference type="CDD" id="cd00075">
    <property type="entry name" value="HATPase"/>
    <property type="match status" value="1"/>
</dbReference>
<dbReference type="NCBIfam" id="TIGR00229">
    <property type="entry name" value="sensory_box"/>
    <property type="match status" value="1"/>
</dbReference>
<comment type="catalytic activity">
    <reaction evidence="1">
        <text>ATP + protein L-histidine = ADP + protein N-phospho-L-histidine.</text>
        <dbReference type="EC" id="2.7.13.3"/>
    </reaction>
</comment>